<feature type="binding site" description="axial binding residue" evidence="9">
    <location>
        <position position="25"/>
    </location>
    <ligand>
        <name>adenosylcob(III)alamin</name>
        <dbReference type="ChEBI" id="CHEBI:18408"/>
    </ligand>
    <ligandPart>
        <name>Co</name>
        <dbReference type="ChEBI" id="CHEBI:27638"/>
    </ligandPart>
</feature>
<keyword evidence="8 9" id="KW-0170">Cobalt</keyword>
<dbReference type="Gene3D" id="3.40.50.300">
    <property type="entry name" value="P-loop containing nucleotide triphosphate hydrolases"/>
    <property type="match status" value="1"/>
</dbReference>
<dbReference type="Gene3D" id="3.40.50.280">
    <property type="entry name" value="Cobalamin-binding domain"/>
    <property type="match status" value="1"/>
</dbReference>
<evidence type="ECO:0000259" key="10">
    <source>
        <dbReference type="PROSITE" id="PS51332"/>
    </source>
</evidence>
<dbReference type="Gene3D" id="3.20.20.240">
    <property type="entry name" value="Methylmalonyl-CoA mutase"/>
    <property type="match status" value="1"/>
</dbReference>
<evidence type="ECO:0000256" key="8">
    <source>
        <dbReference type="ARBA" id="ARBA00023285"/>
    </source>
</evidence>
<dbReference type="InterPro" id="IPR053439">
    <property type="entry name" value="IcmF/GTPase_domain"/>
</dbReference>
<feature type="binding site" evidence="9">
    <location>
        <position position="297"/>
    </location>
    <ligand>
        <name>Mg(2+)</name>
        <dbReference type="ChEBI" id="CHEBI:18420"/>
        <label>2</label>
    </ligand>
</feature>
<dbReference type="InterPro" id="IPR027417">
    <property type="entry name" value="P-loop_NTPase"/>
</dbReference>
<feature type="binding site" evidence="9">
    <location>
        <position position="755"/>
    </location>
    <ligand>
        <name>substrate</name>
    </ligand>
</feature>
<feature type="binding site" evidence="9">
    <location>
        <begin position="206"/>
        <end position="211"/>
    </location>
    <ligand>
        <name>GTP</name>
        <dbReference type="ChEBI" id="CHEBI:37565"/>
    </ligand>
</feature>
<feature type="binding site" evidence="9">
    <location>
        <position position="296"/>
    </location>
    <ligand>
        <name>Mg(2+)</name>
        <dbReference type="ChEBI" id="CHEBI:18420"/>
        <label>1</label>
        <note>catalytic</note>
    </ligand>
</feature>
<dbReference type="Pfam" id="PF01642">
    <property type="entry name" value="MM_CoA_mutase"/>
    <property type="match status" value="2"/>
</dbReference>
<feature type="binding site" evidence="9">
    <location>
        <position position="296"/>
    </location>
    <ligand>
        <name>Mg(2+)</name>
        <dbReference type="ChEBI" id="CHEBI:18420"/>
        <label>2</label>
    </ligand>
</feature>
<evidence type="ECO:0000256" key="6">
    <source>
        <dbReference type="ARBA" id="ARBA00023186"/>
    </source>
</evidence>
<dbReference type="CDD" id="cd02071">
    <property type="entry name" value="MM_CoA_mut_B12_BD"/>
    <property type="match status" value="1"/>
</dbReference>
<keyword evidence="4 9" id="KW-0378">Hydrolase</keyword>
<evidence type="ECO:0000313" key="12">
    <source>
        <dbReference type="Proteomes" id="UP001597502"/>
    </source>
</evidence>
<feature type="binding site" evidence="9">
    <location>
        <position position="1077"/>
    </location>
    <ligand>
        <name>GTP</name>
        <dbReference type="ChEBI" id="CHEBI:37565"/>
    </ligand>
</feature>
<reference evidence="12" key="1">
    <citation type="journal article" date="2019" name="Int. J. Syst. Evol. Microbiol.">
        <title>The Global Catalogue of Microorganisms (GCM) 10K type strain sequencing project: providing services to taxonomists for standard genome sequencing and annotation.</title>
        <authorList>
            <consortium name="The Broad Institute Genomics Platform"/>
            <consortium name="The Broad Institute Genome Sequencing Center for Infectious Disease"/>
            <person name="Wu L."/>
            <person name="Ma J."/>
        </authorList>
    </citation>
    <scope>NUCLEOTIDE SEQUENCE [LARGE SCALE GENOMIC DNA]</scope>
    <source>
        <strain evidence="12">TISTR 1535</strain>
    </source>
</reference>
<dbReference type="PROSITE" id="PS51332">
    <property type="entry name" value="B12_BINDING"/>
    <property type="match status" value="1"/>
</dbReference>
<comment type="function">
    <text evidence="9">Catalyzes the reversible interconversion of isobutyryl-CoA and n-butyryl-CoA, using radical chemistry. Also exhibits GTPase activity, associated with its G-protein domain (MeaI) that functions as a chaperone that assists cofactor delivery and proper holo-enzyme assembly.</text>
</comment>
<dbReference type="EMBL" id="JBHUNA010000018">
    <property type="protein sequence ID" value="MFD2761036.1"/>
    <property type="molecule type" value="Genomic_DNA"/>
</dbReference>
<dbReference type="HAMAP" id="MF_02050">
    <property type="entry name" value="IcmF"/>
    <property type="match status" value="1"/>
</dbReference>
<feature type="domain" description="B12-binding" evidence="10">
    <location>
        <begin position="12"/>
        <end position="150"/>
    </location>
</feature>
<comment type="cofactor">
    <cofactor evidence="1 9">
        <name>adenosylcob(III)alamin</name>
        <dbReference type="ChEBI" id="CHEBI:18408"/>
    </cofactor>
</comment>
<dbReference type="SUPFAM" id="SSF52242">
    <property type="entry name" value="Cobalamin (vitamin B12)-binding domain"/>
    <property type="match status" value="1"/>
</dbReference>
<comment type="caution">
    <text evidence="9">Lacks conserved residue(s) required for the propagation of feature annotation.</text>
</comment>
<feature type="binding site" evidence="9">
    <location>
        <position position="248"/>
    </location>
    <ligand>
        <name>Mg(2+)</name>
        <dbReference type="ChEBI" id="CHEBI:18420"/>
        <label>1</label>
        <note>catalytic</note>
    </ligand>
</feature>
<dbReference type="Pfam" id="PF02310">
    <property type="entry name" value="B12-binding"/>
    <property type="match status" value="1"/>
</dbReference>
<feature type="binding site" evidence="9">
    <location>
        <position position="235"/>
    </location>
    <ligand>
        <name>Mg(2+)</name>
        <dbReference type="ChEBI" id="CHEBI:18420"/>
        <label>2</label>
    </ligand>
</feature>
<dbReference type="InterPro" id="IPR006158">
    <property type="entry name" value="Cobalamin-bd"/>
</dbReference>
<evidence type="ECO:0000256" key="4">
    <source>
        <dbReference type="ARBA" id="ARBA00022801"/>
    </source>
</evidence>
<keyword evidence="9" id="KW-0460">Magnesium</keyword>
<evidence type="ECO:0000256" key="7">
    <source>
        <dbReference type="ARBA" id="ARBA00023235"/>
    </source>
</evidence>
<dbReference type="SUPFAM" id="SSF51703">
    <property type="entry name" value="Cobalamin (vitamin B12)-dependent enzymes"/>
    <property type="match status" value="1"/>
</dbReference>
<evidence type="ECO:0000256" key="3">
    <source>
        <dbReference type="ARBA" id="ARBA00022741"/>
    </source>
</evidence>
<dbReference type="Pfam" id="PF03308">
    <property type="entry name" value="MeaB"/>
    <property type="match status" value="1"/>
</dbReference>
<feature type="binding site" evidence="9">
    <location>
        <position position="248"/>
    </location>
    <ligand>
        <name>Mg(2+)</name>
        <dbReference type="ChEBI" id="CHEBI:18420"/>
        <label>2</label>
    </ligand>
</feature>
<dbReference type="NCBIfam" id="NF045497">
    <property type="entry name" value="IsobCoAmut_IcmF"/>
    <property type="match status" value="1"/>
</dbReference>
<evidence type="ECO:0000313" key="11">
    <source>
        <dbReference type="EMBL" id="MFD2761036.1"/>
    </source>
</evidence>
<comment type="cofactor">
    <cofactor evidence="9">
        <name>Mg(2+)</name>
        <dbReference type="ChEBI" id="CHEBI:18420"/>
    </cofactor>
</comment>
<protein>
    <recommendedName>
        <fullName evidence="9">Fused isobutyryl-CoA mutase</fullName>
    </recommendedName>
    <domain>
        <recommendedName>
            <fullName evidence="9">Isobutyryl-CoA mutase</fullName>
            <shortName evidence="9">ICM</shortName>
            <ecNumber evidence="9">5.4.99.13</ecNumber>
        </recommendedName>
    </domain>
    <domain>
        <recommendedName>
            <fullName evidence="9">P-loop GTPase</fullName>
            <ecNumber evidence="9">3.6.5.-</ecNumber>
        </recommendedName>
        <alternativeName>
            <fullName evidence="9">G-protein chaperone</fullName>
        </alternativeName>
    </domain>
</protein>
<keyword evidence="9" id="KW-0511">Multifunctional enzyme</keyword>
<dbReference type="InterPro" id="IPR016176">
    <property type="entry name" value="Cbl-dep_enz_cat"/>
</dbReference>
<comment type="catalytic activity">
    <reaction evidence="9">
        <text>GTP + H2O = GDP + phosphate + H(+)</text>
        <dbReference type="Rhea" id="RHEA:19669"/>
        <dbReference type="ChEBI" id="CHEBI:15377"/>
        <dbReference type="ChEBI" id="CHEBI:15378"/>
        <dbReference type="ChEBI" id="CHEBI:37565"/>
        <dbReference type="ChEBI" id="CHEBI:43474"/>
        <dbReference type="ChEBI" id="CHEBI:58189"/>
    </reaction>
</comment>
<comment type="catalytic activity">
    <reaction evidence="9">
        <text>2-methylpropanoyl-CoA = butanoyl-CoA</text>
        <dbReference type="Rhea" id="RHEA:13141"/>
        <dbReference type="ChEBI" id="CHEBI:57338"/>
        <dbReference type="ChEBI" id="CHEBI:57371"/>
        <dbReference type="EC" id="5.4.99.13"/>
    </reaction>
</comment>
<comment type="caution">
    <text evidence="11">The sequence shown here is derived from an EMBL/GenBank/DDBJ whole genome shotgun (WGS) entry which is preliminary data.</text>
</comment>
<keyword evidence="9" id="KW-0479">Metal-binding</keyword>
<dbReference type="InterPro" id="IPR006099">
    <property type="entry name" value="MeMalonylCoA_mutase_a/b_cat"/>
</dbReference>
<evidence type="ECO:0000256" key="5">
    <source>
        <dbReference type="ARBA" id="ARBA00023134"/>
    </source>
</evidence>
<dbReference type="GO" id="GO:0047727">
    <property type="term" value="F:isobutyryl-CoA mutase activity"/>
    <property type="evidence" value="ECO:0007669"/>
    <property type="project" value="UniProtKB-EC"/>
</dbReference>
<feature type="binding site" evidence="9">
    <location>
        <position position="956"/>
    </location>
    <ligand>
        <name>GTP</name>
        <dbReference type="ChEBI" id="CHEBI:37565"/>
    </ligand>
</feature>
<dbReference type="EC" id="5.4.99.13" evidence="9"/>
<feature type="binding site" evidence="9">
    <location>
        <position position="711"/>
    </location>
    <ligand>
        <name>substrate</name>
    </ligand>
</feature>
<comment type="subunit">
    <text evidence="9">Homodimer.</text>
</comment>
<feature type="binding site" evidence="9">
    <location>
        <position position="804"/>
    </location>
    <ligand>
        <name>substrate</name>
    </ligand>
</feature>
<keyword evidence="2 9" id="KW-0846">Cobalamin</keyword>
<feature type="binding site" evidence="9">
    <location>
        <position position="839"/>
    </location>
    <ligand>
        <name>substrate</name>
    </ligand>
</feature>
<organism evidence="11 12">
    <name type="scientific">Lentibacillus juripiscarius</name>
    <dbReference type="NCBI Taxonomy" id="257446"/>
    <lineage>
        <taxon>Bacteria</taxon>
        <taxon>Bacillati</taxon>
        <taxon>Bacillota</taxon>
        <taxon>Bacilli</taxon>
        <taxon>Bacillales</taxon>
        <taxon>Bacillaceae</taxon>
        <taxon>Lentibacillus</taxon>
    </lineage>
</organism>
<feature type="binding site" evidence="9">
    <location>
        <position position="210"/>
    </location>
    <ligand>
        <name>Mg(2+)</name>
        <dbReference type="ChEBI" id="CHEBI:18420"/>
        <label>1</label>
        <note>catalytic</note>
    </ligand>
</feature>
<dbReference type="SUPFAM" id="SSF52540">
    <property type="entry name" value="P-loop containing nucleoside triphosphate hydrolases"/>
    <property type="match status" value="1"/>
</dbReference>
<evidence type="ECO:0000256" key="2">
    <source>
        <dbReference type="ARBA" id="ARBA00022628"/>
    </source>
</evidence>
<keyword evidence="12" id="KW-1185">Reference proteome</keyword>
<feature type="binding site" evidence="9">
    <location>
        <begin position="343"/>
        <end position="346"/>
    </location>
    <ligand>
        <name>GTP</name>
        <dbReference type="ChEBI" id="CHEBI:37565"/>
    </ligand>
</feature>
<dbReference type="PANTHER" id="PTHR43087:SF1">
    <property type="entry name" value="LAO_AO TRANSPORT SYSTEM ATPASE"/>
    <property type="match status" value="1"/>
</dbReference>
<feature type="binding site" evidence="9">
    <location>
        <position position="605"/>
    </location>
    <ligand>
        <name>substrate</name>
    </ligand>
</feature>
<comment type="similarity">
    <text evidence="9">Belongs to the IcmF family.</text>
</comment>
<comment type="domain">
    <text evidence="9">Is composed of four functional domains: the N-terminal 5'-deoxyadenosylcobalamin binding region that is homologous to the small subunit of ICM (IcmB), a middle P-loop GTPase domain (MeaI) that likely acts as a chaperone for ICM, a structured linker region involved in dimer formation, and a C-terminal part that is homologous to the large substrate-binding subunit of ICM (IcmA).</text>
</comment>
<keyword evidence="5 9" id="KW-0342">GTP-binding</keyword>
<keyword evidence="7 9" id="KW-0413">Isomerase</keyword>
<dbReference type="InterPro" id="IPR033669">
    <property type="entry name" value="IcmF"/>
</dbReference>
<evidence type="ECO:0000256" key="9">
    <source>
        <dbReference type="HAMAP-Rule" id="MF_02050"/>
    </source>
</evidence>
<proteinExistence type="inferred from homology"/>
<dbReference type="PANTHER" id="PTHR43087">
    <property type="entry name" value="LYSINE/ARGININE/ORNITHINE TRANSPORT SYSTEM KINASE"/>
    <property type="match status" value="1"/>
</dbReference>
<evidence type="ECO:0000256" key="1">
    <source>
        <dbReference type="ARBA" id="ARBA00001922"/>
    </source>
</evidence>
<accession>A0ABW5V597</accession>
<dbReference type="InterPro" id="IPR052040">
    <property type="entry name" value="GTPase/Isobutyryl-CoA_mutase"/>
</dbReference>
<dbReference type="EC" id="3.6.5.-" evidence="9"/>
<keyword evidence="6 9" id="KW-0143">Chaperone</keyword>
<dbReference type="Proteomes" id="UP001597502">
    <property type="component" value="Unassembled WGS sequence"/>
</dbReference>
<dbReference type="InterPro" id="IPR036724">
    <property type="entry name" value="Cobalamin-bd_sf"/>
</dbReference>
<keyword evidence="3 9" id="KW-0547">Nucleotide-binding</keyword>
<feature type="binding site" evidence="9">
    <location>
        <position position="234"/>
    </location>
    <ligand>
        <name>Mg(2+)</name>
        <dbReference type="ChEBI" id="CHEBI:18420"/>
        <label>2</label>
    </ligand>
</feature>
<gene>
    <name evidence="9 11" type="primary">icmF</name>
    <name evidence="11" type="ORF">ACFSUO_08645</name>
</gene>
<name>A0ABW5V597_9BACI</name>
<feature type="binding site" evidence="9">
    <location>
        <position position="844"/>
    </location>
    <ligand>
        <name>substrate</name>
    </ligand>
</feature>
<dbReference type="RefSeq" id="WP_382393114.1">
    <property type="nucleotide sequence ID" value="NZ_JBHUNA010000018.1"/>
</dbReference>
<sequence length="1078" mass="121596">MEQVQIYKPVNPVRFVTASSLYDGHDASINIMRRILQSSGAEVVHLGHNRSVEEVVYAAIQEDAQGIAISSYQGGHVEYFKYMVDLLNELGAGHIRVYGGGGGVIIPREIKELEDYGVARIFSPDNGRELGLQGMINEMLEECDFVPSYDLDDNWDKLYAGERQAVARFITYMENNKDDDELNAVLNSLRAASNQAPAIGITGTGGAGKSSLTDELIRRFVNEIPDKKIAIISIDPTKKKTGGALLGDRIRMNAIFNDRVYMRSLATRESRTELAKSLQEIIDVVRAASYDFIIVETSGIGQGDAAITDITDLSMYVMTAEFGAPSQLEKIDMIDFADFIVINKYEQKGSEDALNQVRKQYERSHLLFGQDKEKFPVFGTIASQFNDAGTNALFATMIDTLCERYGWDEQVDFDRNTIAEKQNMIITNERRHYLREIATHVRQYHKHTNEQRDIARKLYRLEGAKQELDDETGAKSIDSAIQNYEERMDPSAKKQLDAWDNLVEQYSGDKLVYTVRDKQFEMELTTESISGLKIPKVILPKYEDWGERLEWLMKENLPGAFPFTAGVFPLKREGEDPTRQFAGEGTPERTNRRFHYLSKDSEAKRLSTAFDSVTLYGEDPATRPDIYGKVGESGVNICTLDDMKKLYDGFDLTDPKTSVSMTINGPAPIILAMFFNTAIDQQLDKFRSENGREPSAEEYESLKDDTISIVRGTVQADILKEDQGQNTCIFSTEFALRMMGDIQQYFIDKHVRNYYSVSISGYHIAEAGANPITQLAFTLANGFTYVEYYLSRGMDVNKFASNLSFFFSNGLDPEYTVIGRVARRIWAIVMRDKYEANERSQKLKYHIQTSGRSLHAQEIDFNDIRTTLQALLAIQDNTNSLHTNAYDEAITTPTEESVRRAMAIQMIINKEFGLTKTENSLQGSFIVEELTDLVEEAVLQEFEKMNDRGGVLGAMERQYQRGKIQEESLYYEGKKHSGELPIVGVNTYLNPNPSSGEQIDSMELARASKEEKEHQISELKKFQDANKEASGPALERLKQVAASGGNIFAELMETVKVASLGQITNALYEVGGQYRRNM</sequence>
<feature type="binding site" evidence="9">
    <location>
        <position position="251"/>
    </location>
    <ligand>
        <name>GTP</name>
        <dbReference type="ChEBI" id="CHEBI:37565"/>
    </ligand>
</feature>
<dbReference type="GO" id="GO:0016787">
    <property type="term" value="F:hydrolase activity"/>
    <property type="evidence" value="ECO:0007669"/>
    <property type="project" value="UniProtKB-KW"/>
</dbReference>